<accession>A0A1H9K088</accession>
<dbReference type="Proteomes" id="UP000199572">
    <property type="component" value="Unassembled WGS sequence"/>
</dbReference>
<sequence>MKKAIILPLLLLSISTFSQTSKAEQILIQKFLSIQYWNDKLLNEPKTAFNDSLIRSNEIFKLSLLKYTTEGASLNYPFKQLQKEGVHIASAKDGRFRIYSWDTLTGGSMHFFDNIYQFKESGKTYSKTIVAPQGDAGGWYSEIFNFERNGQTYYLGYFNAIYSNSHCAQAIKLFGIDTKGLHDDVKLIQTKTGIKNSLRFSFDFFSVVDRPERPVKLIHFDSENKNIKIPIVLNEGLGKVTNRFITYHFNGEYFVKSN</sequence>
<dbReference type="EMBL" id="FOGG01000002">
    <property type="protein sequence ID" value="SEQ92522.1"/>
    <property type="molecule type" value="Genomic_DNA"/>
</dbReference>
<organism evidence="2 3">
    <name type="scientific">Pedobacter rhizosphaerae</name>
    <dbReference type="NCBI Taxonomy" id="390241"/>
    <lineage>
        <taxon>Bacteria</taxon>
        <taxon>Pseudomonadati</taxon>
        <taxon>Bacteroidota</taxon>
        <taxon>Sphingobacteriia</taxon>
        <taxon>Sphingobacteriales</taxon>
        <taxon>Sphingobacteriaceae</taxon>
        <taxon>Pedobacter</taxon>
    </lineage>
</organism>
<proteinExistence type="predicted"/>
<dbReference type="AlphaFoldDB" id="A0A1H9K088"/>
<protein>
    <submittedName>
        <fullName evidence="2">Uncharacterized protein</fullName>
    </submittedName>
</protein>
<dbReference type="OrthoDB" id="877719at2"/>
<dbReference type="RefSeq" id="WP_090880820.1">
    <property type="nucleotide sequence ID" value="NZ_FOGG01000002.1"/>
</dbReference>
<keyword evidence="1" id="KW-0732">Signal</keyword>
<feature type="signal peptide" evidence="1">
    <location>
        <begin position="1"/>
        <end position="23"/>
    </location>
</feature>
<gene>
    <name evidence="2" type="ORF">SAMN04488023_102159</name>
</gene>
<evidence type="ECO:0000256" key="1">
    <source>
        <dbReference type="SAM" id="SignalP"/>
    </source>
</evidence>
<name>A0A1H9K088_9SPHI</name>
<evidence type="ECO:0000313" key="2">
    <source>
        <dbReference type="EMBL" id="SEQ92522.1"/>
    </source>
</evidence>
<reference evidence="2 3" key="1">
    <citation type="submission" date="2016-10" db="EMBL/GenBank/DDBJ databases">
        <authorList>
            <person name="de Groot N.N."/>
        </authorList>
    </citation>
    <scope>NUCLEOTIDE SEQUENCE [LARGE SCALE GENOMIC DNA]</scope>
    <source>
        <strain evidence="2 3">DSM 18610</strain>
    </source>
</reference>
<evidence type="ECO:0000313" key="3">
    <source>
        <dbReference type="Proteomes" id="UP000199572"/>
    </source>
</evidence>
<feature type="chain" id="PRO_5011582780" evidence="1">
    <location>
        <begin position="24"/>
        <end position="258"/>
    </location>
</feature>
<keyword evidence="3" id="KW-1185">Reference proteome</keyword>